<dbReference type="SUPFAM" id="SSF46785">
    <property type="entry name" value="Winged helix' DNA-binding domain"/>
    <property type="match status" value="1"/>
</dbReference>
<dbReference type="AlphaFoldDB" id="A0A8B9A052"/>
<dbReference type="FunFam" id="1.10.10.10:FF:000503">
    <property type="entry name" value="Cullin-1"/>
    <property type="match status" value="1"/>
</dbReference>
<sequence length="810" mass="93551">MASNLDAKFDSPVKKKKNKASGSSLKVGLTPSEISPSIDGYLTTTKVQEMIQQAVSSHGNTAATASAFQLLQMSTEIVELEQGLGLVNTGTAKVLAILEGDQSVSLSSEQYMNLFTVAFNMCTQNGPNNYAEELYNNYRRVVEEYLMDRVFPSLNEKHDVHLLKELSERWSKHLVMLRWLSRFFGYLDRFFVPRKYLPSLQELGVTCFRELVYFQICGRVKDHILEVISQEREGEKVDRALLNNIMQIFVAIGHGQMLFYENDLEAAVLNSTANYYRNIARNLITEHSFPEYMIMAEQYLKLEHDRASSYLHKDTKPKLMEIVQKELLLSQENELLEKEHSGLHVLLRDGKVEDLKRMYELFHCIDGGLDPIISMFKQHIVSKGKYLVQQSEDAAHKVDNLDSAGQRVFMKRVIELYNEHLGYITTCFNGNNQLCEALREPVEVFCSKMIAGASVAELLAVHADDILKKGGESEKMNEEAVEEALDEIVQLLVCIHDKDLFAEFYRKKLARRFFCDRIANHEHENYILSKLKHQFGCNFTSNMERMMTDMTLATENQVEFAKYLQSNPQENLCFDLVVNVLATGLWPNYKTIDLHLPEEMANAVEVYKRYYSSRTSRRNLTWMFSLGTCTMVGRFDAKPMDLIVAPHQAVLLMLFNTSERLCYTEITEQLQLPDEDVVRLLHSLSCAKHKILLKEPNDRSISRNDIFEFNSRFTDRMRRIKIPLPSADEKKRIQEDVVKDRRFAIDAALVRIMKSRKVMGYQQLLGECLQQLSHAFKPDVKVVKRRIEELIGREYMQRDKDDANVFYYVA</sequence>
<evidence type="ECO:0000256" key="2">
    <source>
        <dbReference type="ARBA" id="ARBA00022843"/>
    </source>
</evidence>
<evidence type="ECO:0000259" key="6">
    <source>
        <dbReference type="PROSITE" id="PS50069"/>
    </source>
</evidence>
<dbReference type="GO" id="GO:0031461">
    <property type="term" value="C:cullin-RING ubiquitin ligase complex"/>
    <property type="evidence" value="ECO:0007669"/>
    <property type="project" value="InterPro"/>
</dbReference>
<dbReference type="Proteomes" id="UP000228380">
    <property type="component" value="Chromosome 3"/>
</dbReference>
<dbReference type="InterPro" id="IPR016158">
    <property type="entry name" value="Cullin_homology"/>
</dbReference>
<dbReference type="InterPro" id="IPR016157">
    <property type="entry name" value="Cullin_CS"/>
</dbReference>
<dbReference type="PANTHER" id="PTHR11932">
    <property type="entry name" value="CULLIN"/>
    <property type="match status" value="1"/>
</dbReference>
<dbReference type="RefSeq" id="XP_038979951.1">
    <property type="nucleotide sequence ID" value="XM_039124023.1"/>
</dbReference>
<protein>
    <submittedName>
        <fullName evidence="8">Cullin-1-like</fullName>
    </submittedName>
</protein>
<comment type="similarity">
    <text evidence="1 3 4">Belongs to the cullin family.</text>
</comment>
<dbReference type="SUPFAM" id="SSF75632">
    <property type="entry name" value="Cullin homology domain"/>
    <property type="match status" value="1"/>
</dbReference>
<dbReference type="InterPro" id="IPR001373">
    <property type="entry name" value="Cullin_N"/>
</dbReference>
<dbReference type="FunFam" id="1.20.1310.10:FF:000001">
    <property type="entry name" value="Cullin 3"/>
    <property type="match status" value="1"/>
</dbReference>
<proteinExistence type="inferred from homology"/>
<evidence type="ECO:0000256" key="5">
    <source>
        <dbReference type="SAM" id="MobiDB-lite"/>
    </source>
</evidence>
<keyword evidence="7" id="KW-1185">Reference proteome</keyword>
<gene>
    <name evidence="8" type="primary">LOC103723886</name>
</gene>
<dbReference type="Gene3D" id="3.30.230.130">
    <property type="entry name" value="Cullin, Chain C, Domain 2"/>
    <property type="match status" value="1"/>
</dbReference>
<dbReference type="Pfam" id="PF00888">
    <property type="entry name" value="Cullin"/>
    <property type="match status" value="1"/>
</dbReference>
<accession>A0A8B9A052</accession>
<reference evidence="8" key="2">
    <citation type="submission" date="2025-08" db="UniProtKB">
        <authorList>
            <consortium name="RefSeq"/>
        </authorList>
    </citation>
    <scope>IDENTIFICATION</scope>
    <source>
        <tissue evidence="8">Young leaves</tissue>
    </source>
</reference>
<evidence type="ECO:0000313" key="8">
    <source>
        <dbReference type="RefSeq" id="XP_038979951.1"/>
    </source>
</evidence>
<dbReference type="InterPro" id="IPR045093">
    <property type="entry name" value="Cullin"/>
</dbReference>
<name>A0A8B9A052_PHODC</name>
<dbReference type="GeneID" id="103723886"/>
<dbReference type="Gene3D" id="1.20.1310.10">
    <property type="entry name" value="Cullin Repeats"/>
    <property type="match status" value="4"/>
</dbReference>
<evidence type="ECO:0000256" key="3">
    <source>
        <dbReference type="PROSITE-ProRule" id="PRU00330"/>
    </source>
</evidence>
<dbReference type="InterPro" id="IPR036317">
    <property type="entry name" value="Cullin_homology_sf"/>
</dbReference>
<evidence type="ECO:0000256" key="4">
    <source>
        <dbReference type="RuleBase" id="RU003829"/>
    </source>
</evidence>
<dbReference type="Pfam" id="PF10557">
    <property type="entry name" value="Cullin_Nedd8"/>
    <property type="match status" value="1"/>
</dbReference>
<dbReference type="Gene3D" id="1.10.10.10">
    <property type="entry name" value="Winged helix-like DNA-binding domain superfamily/Winged helix DNA-binding domain"/>
    <property type="match status" value="1"/>
</dbReference>
<organism evidence="7 8">
    <name type="scientific">Phoenix dactylifera</name>
    <name type="common">Date palm</name>
    <dbReference type="NCBI Taxonomy" id="42345"/>
    <lineage>
        <taxon>Eukaryota</taxon>
        <taxon>Viridiplantae</taxon>
        <taxon>Streptophyta</taxon>
        <taxon>Embryophyta</taxon>
        <taxon>Tracheophyta</taxon>
        <taxon>Spermatophyta</taxon>
        <taxon>Magnoliopsida</taxon>
        <taxon>Liliopsida</taxon>
        <taxon>Arecaceae</taxon>
        <taxon>Coryphoideae</taxon>
        <taxon>Phoeniceae</taxon>
        <taxon>Phoenix</taxon>
    </lineage>
</organism>
<dbReference type="InterPro" id="IPR016159">
    <property type="entry name" value="Cullin_repeat-like_dom_sf"/>
</dbReference>
<feature type="domain" description="Cullin family profile" evidence="6">
    <location>
        <begin position="454"/>
        <end position="685"/>
    </location>
</feature>
<dbReference type="Pfam" id="PF26557">
    <property type="entry name" value="Cullin_AB"/>
    <property type="match status" value="1"/>
</dbReference>
<reference evidence="7" key="1">
    <citation type="journal article" date="2019" name="Nat. Commun.">
        <title>Genome-wide association mapping of date palm fruit traits.</title>
        <authorList>
            <person name="Hazzouri K.M."/>
            <person name="Gros-Balthazard M."/>
            <person name="Flowers J.M."/>
            <person name="Copetti D."/>
            <person name="Lemansour A."/>
            <person name="Lebrun M."/>
            <person name="Masmoudi K."/>
            <person name="Ferrand S."/>
            <person name="Dhar M.I."/>
            <person name="Fresquez Z.A."/>
            <person name="Rosas U."/>
            <person name="Zhang J."/>
            <person name="Talag J."/>
            <person name="Lee S."/>
            <person name="Kudrna D."/>
            <person name="Powell R.F."/>
            <person name="Leitch I.J."/>
            <person name="Krueger R.R."/>
            <person name="Wing R.A."/>
            <person name="Amiri K.M.A."/>
            <person name="Purugganan M.D."/>
        </authorList>
    </citation>
    <scope>NUCLEOTIDE SEQUENCE [LARGE SCALE GENOMIC DNA]</scope>
    <source>
        <strain evidence="7">cv. Khalas</strain>
    </source>
</reference>
<dbReference type="InterPro" id="IPR036390">
    <property type="entry name" value="WH_DNA-bd_sf"/>
</dbReference>
<dbReference type="InterPro" id="IPR036388">
    <property type="entry name" value="WH-like_DNA-bd_sf"/>
</dbReference>
<feature type="region of interest" description="Disordered" evidence="5">
    <location>
        <begin position="1"/>
        <end position="26"/>
    </location>
</feature>
<dbReference type="InterPro" id="IPR019559">
    <property type="entry name" value="Cullin_neddylation_domain"/>
</dbReference>
<dbReference type="OrthoDB" id="27073at2759"/>
<dbReference type="SMART" id="SM00182">
    <property type="entry name" value="CULLIN"/>
    <property type="match status" value="1"/>
</dbReference>
<keyword evidence="2" id="KW-0832">Ubl conjugation</keyword>
<dbReference type="SUPFAM" id="SSF74788">
    <property type="entry name" value="Cullin repeat-like"/>
    <property type="match status" value="1"/>
</dbReference>
<dbReference type="PROSITE" id="PS01256">
    <property type="entry name" value="CULLIN_1"/>
    <property type="match status" value="1"/>
</dbReference>
<dbReference type="PROSITE" id="PS50069">
    <property type="entry name" value="CULLIN_2"/>
    <property type="match status" value="1"/>
</dbReference>
<evidence type="ECO:0000256" key="1">
    <source>
        <dbReference type="ARBA" id="ARBA00006019"/>
    </source>
</evidence>
<dbReference type="InterPro" id="IPR059120">
    <property type="entry name" value="Cullin-like_AB"/>
</dbReference>
<dbReference type="SMART" id="SM00884">
    <property type="entry name" value="Cullin_Nedd8"/>
    <property type="match status" value="1"/>
</dbReference>
<evidence type="ECO:0000313" key="7">
    <source>
        <dbReference type="Proteomes" id="UP000228380"/>
    </source>
</evidence>
<dbReference type="GO" id="GO:0006511">
    <property type="term" value="P:ubiquitin-dependent protein catabolic process"/>
    <property type="evidence" value="ECO:0007669"/>
    <property type="project" value="InterPro"/>
</dbReference>
<dbReference type="KEGG" id="pda:103723886"/>
<dbReference type="GO" id="GO:0031625">
    <property type="term" value="F:ubiquitin protein ligase binding"/>
    <property type="evidence" value="ECO:0007669"/>
    <property type="project" value="InterPro"/>
</dbReference>